<evidence type="ECO:0000259" key="10">
    <source>
        <dbReference type="PROSITE" id="PS51918"/>
    </source>
</evidence>
<keyword evidence="7 9" id="KW-0411">Iron-sulfur</keyword>
<dbReference type="SFLD" id="SFLDG01082">
    <property type="entry name" value="B12-binding_domain_containing"/>
    <property type="match status" value="1"/>
</dbReference>
<dbReference type="InterPro" id="IPR013785">
    <property type="entry name" value="Aldolase_TIM"/>
</dbReference>
<dbReference type="GO" id="GO:0004109">
    <property type="term" value="F:coproporphyrinogen oxidase activity"/>
    <property type="evidence" value="ECO:0007669"/>
    <property type="project" value="InterPro"/>
</dbReference>
<protein>
    <recommendedName>
        <fullName evidence="2 9">Heme chaperone HemW</fullName>
    </recommendedName>
</protein>
<dbReference type="AlphaFoldDB" id="A0A7G9G6G0"/>
<evidence type="ECO:0000256" key="6">
    <source>
        <dbReference type="ARBA" id="ARBA00023004"/>
    </source>
</evidence>
<dbReference type="InterPro" id="IPR004559">
    <property type="entry name" value="HemW-like"/>
</dbReference>
<proteinExistence type="inferred from homology"/>
<dbReference type="Pfam" id="PF04055">
    <property type="entry name" value="Radical_SAM"/>
    <property type="match status" value="1"/>
</dbReference>
<evidence type="ECO:0000256" key="4">
    <source>
        <dbReference type="ARBA" id="ARBA00022691"/>
    </source>
</evidence>
<dbReference type="InterPro" id="IPR006638">
    <property type="entry name" value="Elp3/MiaA/NifB-like_rSAM"/>
</dbReference>
<dbReference type="InterPro" id="IPR034505">
    <property type="entry name" value="Coproporphyrinogen-III_oxidase"/>
</dbReference>
<dbReference type="NCBIfam" id="TIGR00539">
    <property type="entry name" value="hemN_rel"/>
    <property type="match status" value="1"/>
</dbReference>
<gene>
    <name evidence="11" type="primary">hemW</name>
    <name evidence="11" type="ORF">H9Q78_04460</name>
</gene>
<evidence type="ECO:0000313" key="12">
    <source>
        <dbReference type="Proteomes" id="UP000515823"/>
    </source>
</evidence>
<organism evidence="11 12">
    <name type="scientific">Qiania dongpingensis</name>
    <dbReference type="NCBI Taxonomy" id="2763669"/>
    <lineage>
        <taxon>Bacteria</taxon>
        <taxon>Bacillati</taxon>
        <taxon>Bacillota</taxon>
        <taxon>Clostridia</taxon>
        <taxon>Lachnospirales</taxon>
        <taxon>Lachnospiraceae</taxon>
        <taxon>Qiania</taxon>
    </lineage>
</organism>
<keyword evidence="9" id="KW-0004">4Fe-4S</keyword>
<feature type="domain" description="Radical SAM core" evidence="10">
    <location>
        <begin position="4"/>
        <end position="242"/>
    </location>
</feature>
<evidence type="ECO:0000256" key="1">
    <source>
        <dbReference type="ARBA" id="ARBA00006100"/>
    </source>
</evidence>
<evidence type="ECO:0000256" key="7">
    <source>
        <dbReference type="ARBA" id="ARBA00023014"/>
    </source>
</evidence>
<dbReference type="Pfam" id="PF06969">
    <property type="entry name" value="HemN_C"/>
    <property type="match status" value="1"/>
</dbReference>
<keyword evidence="8 9" id="KW-0143">Chaperone</keyword>
<evidence type="ECO:0000256" key="9">
    <source>
        <dbReference type="RuleBase" id="RU364116"/>
    </source>
</evidence>
<keyword evidence="9" id="KW-0963">Cytoplasm</keyword>
<dbReference type="SFLD" id="SFLDF00288">
    <property type="entry name" value="HemN-like__clustered_with_nucl"/>
    <property type="match status" value="1"/>
</dbReference>
<comment type="subcellular location">
    <subcellularLocation>
        <location evidence="9">Cytoplasm</location>
    </subcellularLocation>
</comment>
<dbReference type="InterPro" id="IPR007197">
    <property type="entry name" value="rSAM"/>
</dbReference>
<dbReference type="KEGG" id="qdo:H9Q78_04460"/>
<keyword evidence="6 9" id="KW-0408">Iron</keyword>
<dbReference type="SUPFAM" id="SSF102114">
    <property type="entry name" value="Radical SAM enzymes"/>
    <property type="match status" value="1"/>
</dbReference>
<dbReference type="GO" id="GO:0046872">
    <property type="term" value="F:metal ion binding"/>
    <property type="evidence" value="ECO:0007669"/>
    <property type="project" value="UniProtKB-UniRule"/>
</dbReference>
<keyword evidence="3 9" id="KW-0349">Heme</keyword>
<dbReference type="SFLD" id="SFLDS00029">
    <property type="entry name" value="Radical_SAM"/>
    <property type="match status" value="1"/>
</dbReference>
<dbReference type="RefSeq" id="WP_249303805.1">
    <property type="nucleotide sequence ID" value="NZ_CP060634.1"/>
</dbReference>
<dbReference type="SMART" id="SM00729">
    <property type="entry name" value="Elp3"/>
    <property type="match status" value="1"/>
</dbReference>
<keyword evidence="5 9" id="KW-0479">Metal-binding</keyword>
<reference evidence="11 12" key="1">
    <citation type="submission" date="2020-08" db="EMBL/GenBank/DDBJ databases">
        <authorList>
            <person name="Liu C."/>
            <person name="Sun Q."/>
        </authorList>
    </citation>
    <scope>NUCLEOTIDE SEQUENCE [LARGE SCALE GENOMIC DNA]</scope>
    <source>
        <strain evidence="11 12">NSJ-38</strain>
    </source>
</reference>
<dbReference type="Proteomes" id="UP000515823">
    <property type="component" value="Chromosome"/>
</dbReference>
<accession>A0A7G9G6G0</accession>
<dbReference type="GO" id="GO:0051539">
    <property type="term" value="F:4 iron, 4 sulfur cluster binding"/>
    <property type="evidence" value="ECO:0007669"/>
    <property type="project" value="UniProtKB-UniRule"/>
</dbReference>
<dbReference type="InterPro" id="IPR010723">
    <property type="entry name" value="HemN_C"/>
</dbReference>
<evidence type="ECO:0000256" key="2">
    <source>
        <dbReference type="ARBA" id="ARBA00017228"/>
    </source>
</evidence>
<comment type="function">
    <text evidence="9">Probably acts as a heme chaperone, transferring heme to an unknown acceptor. Binds one molecule of heme per monomer, possibly covalently. Binds 1 [4Fe-4S] cluster. The cluster is coordinated with 3 cysteines and an exchangeable S-adenosyl-L-methionine.</text>
</comment>
<dbReference type="GO" id="GO:0006779">
    <property type="term" value="P:porphyrin-containing compound biosynthetic process"/>
    <property type="evidence" value="ECO:0007669"/>
    <property type="project" value="InterPro"/>
</dbReference>
<evidence type="ECO:0000256" key="5">
    <source>
        <dbReference type="ARBA" id="ARBA00022723"/>
    </source>
</evidence>
<dbReference type="PROSITE" id="PS51918">
    <property type="entry name" value="RADICAL_SAM"/>
    <property type="match status" value="1"/>
</dbReference>
<dbReference type="SFLD" id="SFLDG01065">
    <property type="entry name" value="anaerobic_coproporphyrinogen-I"/>
    <property type="match status" value="1"/>
</dbReference>
<dbReference type="CDD" id="cd01335">
    <property type="entry name" value="Radical_SAM"/>
    <property type="match status" value="1"/>
</dbReference>
<dbReference type="InterPro" id="IPR058240">
    <property type="entry name" value="rSAM_sf"/>
</dbReference>
<evidence type="ECO:0000313" key="11">
    <source>
        <dbReference type="EMBL" id="QNM06392.1"/>
    </source>
</evidence>
<keyword evidence="4 9" id="KW-0949">S-adenosyl-L-methionine</keyword>
<sequence length="411" mass="46488">MMSGGRRTPLELYVHVPFCVRKCAYCDFVSGPAGPEEMAEYVKALLAEIQAAGRMEKVSGYEVVSVFFGGGTPSILETSDIEKILKSIRRAFFMGEGAEITLEANPGTLTPDKLTAYRRAGINRLSLGLQSSNDRELSLLGRIHSFDMFLESYRMVRDAGFSNVNVDLMAALPGQTEESFRKSLEAVAELLPVPPEHISVYSLIIEEGTPFYAAYHEQAEARAAGESDTGLLPSEEAERNMYYMARSLLKERGYDRYEISNFARLGYECRHNIGYWTGVSYLGFGISASSYMEGKRFINCEDRKVYTEAMAELEKNRDIEPALRTVRREEEIVTKDRAMEEFMFLGLRMMCGVSEKRFMERFGVSMREIYGPILEKMERNGLMEWDGIRASWKLTDAGIDVSNYVLADFLL</sequence>
<dbReference type="PANTHER" id="PTHR13932:SF5">
    <property type="entry name" value="RADICAL S-ADENOSYL METHIONINE DOMAIN-CONTAINING PROTEIN 1, MITOCHONDRIAL"/>
    <property type="match status" value="1"/>
</dbReference>
<keyword evidence="12" id="KW-1185">Reference proteome</keyword>
<dbReference type="EMBL" id="CP060634">
    <property type="protein sequence ID" value="QNM06392.1"/>
    <property type="molecule type" value="Genomic_DNA"/>
</dbReference>
<comment type="similarity">
    <text evidence="1">Belongs to the anaerobic coproporphyrinogen-III oxidase family. HemW subfamily.</text>
</comment>
<dbReference type="Gene3D" id="3.20.20.70">
    <property type="entry name" value="Aldolase class I"/>
    <property type="match status" value="1"/>
</dbReference>
<evidence type="ECO:0000256" key="3">
    <source>
        <dbReference type="ARBA" id="ARBA00022617"/>
    </source>
</evidence>
<dbReference type="SFLD" id="SFLDF00562">
    <property type="entry name" value="HemN-like__clustered_with_heat"/>
    <property type="match status" value="1"/>
</dbReference>
<name>A0A7G9G6G0_9FIRM</name>
<dbReference type="GO" id="GO:0005737">
    <property type="term" value="C:cytoplasm"/>
    <property type="evidence" value="ECO:0007669"/>
    <property type="project" value="UniProtKB-SubCell"/>
</dbReference>
<evidence type="ECO:0000256" key="8">
    <source>
        <dbReference type="ARBA" id="ARBA00023186"/>
    </source>
</evidence>
<dbReference type="PANTHER" id="PTHR13932">
    <property type="entry name" value="COPROPORPHYRINIGEN III OXIDASE"/>
    <property type="match status" value="1"/>
</dbReference>